<dbReference type="AlphaFoldDB" id="A0A1I3HZB7"/>
<keyword evidence="5" id="KW-0560">Oxidoreductase</keyword>
<feature type="chain" id="PRO_5011693201" description="thioredoxin-dependent peroxiredoxin" evidence="12">
    <location>
        <begin position="24"/>
        <end position="201"/>
    </location>
</feature>
<gene>
    <name evidence="14" type="ORF">SAMN05443292_2471</name>
</gene>
<dbReference type="Gene3D" id="3.40.30.10">
    <property type="entry name" value="Glutaredoxin"/>
    <property type="match status" value="1"/>
</dbReference>
<proteinExistence type="inferred from homology"/>
<feature type="signal peptide" evidence="12">
    <location>
        <begin position="1"/>
        <end position="23"/>
    </location>
</feature>
<evidence type="ECO:0000256" key="9">
    <source>
        <dbReference type="ARBA" id="ARBA00038489"/>
    </source>
</evidence>
<dbReference type="GO" id="GO:0045454">
    <property type="term" value="P:cell redox homeostasis"/>
    <property type="evidence" value="ECO:0007669"/>
    <property type="project" value="TreeGrafter"/>
</dbReference>
<dbReference type="GO" id="GO:0034599">
    <property type="term" value="P:cellular response to oxidative stress"/>
    <property type="evidence" value="ECO:0007669"/>
    <property type="project" value="TreeGrafter"/>
</dbReference>
<keyword evidence="7" id="KW-0676">Redox-active center</keyword>
<evidence type="ECO:0000256" key="12">
    <source>
        <dbReference type="SAM" id="SignalP"/>
    </source>
</evidence>
<dbReference type="Proteomes" id="UP000198931">
    <property type="component" value="Unassembled WGS sequence"/>
</dbReference>
<dbReference type="PANTHER" id="PTHR42801:SF7">
    <property type="entry name" value="SLL1159 PROTEIN"/>
    <property type="match status" value="1"/>
</dbReference>
<comment type="catalytic activity">
    <reaction evidence="11">
        <text>a hydroperoxide + [thioredoxin]-dithiol = an alcohol + [thioredoxin]-disulfide + H2O</text>
        <dbReference type="Rhea" id="RHEA:62620"/>
        <dbReference type="Rhea" id="RHEA-COMP:10698"/>
        <dbReference type="Rhea" id="RHEA-COMP:10700"/>
        <dbReference type="ChEBI" id="CHEBI:15377"/>
        <dbReference type="ChEBI" id="CHEBI:29950"/>
        <dbReference type="ChEBI" id="CHEBI:30879"/>
        <dbReference type="ChEBI" id="CHEBI:35924"/>
        <dbReference type="ChEBI" id="CHEBI:50058"/>
        <dbReference type="EC" id="1.11.1.24"/>
    </reaction>
</comment>
<sequence>MSKFTRLFLLTLSLLLVSNLSKAQIYPTANEVKPLLIGQKLADATLQNINGKDVNLQSLISQKPSVVVFYRGGWCPYCNAQLSGLAQIEKEVTDLGYQIIAISPENFQNIPDVAKKDKVSYTLLSDKGAELIQKTGIAFKMPENYETMLSSKVKGGLTPILPVASVFFLNKSGEITFEYINPDYKHRLSGEMLLAVLKTLK</sequence>
<keyword evidence="4" id="KW-0049">Antioxidant</keyword>
<dbReference type="CDD" id="cd02970">
    <property type="entry name" value="PRX_like2"/>
    <property type="match status" value="1"/>
</dbReference>
<evidence type="ECO:0000259" key="13">
    <source>
        <dbReference type="PROSITE" id="PS51352"/>
    </source>
</evidence>
<evidence type="ECO:0000256" key="11">
    <source>
        <dbReference type="ARBA" id="ARBA00049091"/>
    </source>
</evidence>
<keyword evidence="15" id="KW-1185">Reference proteome</keyword>
<evidence type="ECO:0000256" key="2">
    <source>
        <dbReference type="ARBA" id="ARBA00013017"/>
    </source>
</evidence>
<dbReference type="RefSeq" id="WP_221404936.1">
    <property type="nucleotide sequence ID" value="NZ_FOQT01000004.1"/>
</dbReference>
<comment type="similarity">
    <text evidence="9">Belongs to the peroxiredoxin family. BCP/PrxQ subfamily.</text>
</comment>
<evidence type="ECO:0000256" key="1">
    <source>
        <dbReference type="ARBA" id="ARBA00003330"/>
    </source>
</evidence>
<reference evidence="14 15" key="1">
    <citation type="submission" date="2016-10" db="EMBL/GenBank/DDBJ databases">
        <authorList>
            <person name="de Groot N.N."/>
        </authorList>
    </citation>
    <scope>NUCLEOTIDE SEQUENCE [LARGE SCALE GENOMIC DNA]</scope>
    <source>
        <strain evidence="14 15">DSM 26000</strain>
    </source>
</reference>
<dbReference type="EC" id="1.11.1.24" evidence="2"/>
<name>A0A1I3HZB7_9FLAO</name>
<evidence type="ECO:0000256" key="8">
    <source>
        <dbReference type="ARBA" id="ARBA00032824"/>
    </source>
</evidence>
<dbReference type="Pfam" id="PF00578">
    <property type="entry name" value="AhpC-TSA"/>
    <property type="match status" value="1"/>
</dbReference>
<dbReference type="STRING" id="1125876.SAMN05443292_2471"/>
<evidence type="ECO:0000256" key="5">
    <source>
        <dbReference type="ARBA" id="ARBA00023002"/>
    </source>
</evidence>
<evidence type="ECO:0000256" key="6">
    <source>
        <dbReference type="ARBA" id="ARBA00023157"/>
    </source>
</evidence>
<evidence type="ECO:0000256" key="10">
    <source>
        <dbReference type="ARBA" id="ARBA00042639"/>
    </source>
</evidence>
<dbReference type="InterPro" id="IPR050924">
    <property type="entry name" value="Peroxiredoxin_BCP/PrxQ"/>
</dbReference>
<evidence type="ECO:0000256" key="4">
    <source>
        <dbReference type="ARBA" id="ARBA00022862"/>
    </source>
</evidence>
<dbReference type="GO" id="GO:0008379">
    <property type="term" value="F:thioredoxin peroxidase activity"/>
    <property type="evidence" value="ECO:0007669"/>
    <property type="project" value="TreeGrafter"/>
</dbReference>
<keyword evidence="12" id="KW-0732">Signal</keyword>
<keyword evidence="3" id="KW-0575">Peroxidase</keyword>
<dbReference type="InterPro" id="IPR000866">
    <property type="entry name" value="AhpC/TSA"/>
</dbReference>
<dbReference type="GO" id="GO:0005737">
    <property type="term" value="C:cytoplasm"/>
    <property type="evidence" value="ECO:0007669"/>
    <property type="project" value="TreeGrafter"/>
</dbReference>
<evidence type="ECO:0000256" key="3">
    <source>
        <dbReference type="ARBA" id="ARBA00022559"/>
    </source>
</evidence>
<feature type="domain" description="Thioredoxin" evidence="13">
    <location>
        <begin position="35"/>
        <end position="201"/>
    </location>
</feature>
<evidence type="ECO:0000256" key="7">
    <source>
        <dbReference type="ARBA" id="ARBA00023284"/>
    </source>
</evidence>
<protein>
    <recommendedName>
        <fullName evidence="2">thioredoxin-dependent peroxiredoxin</fullName>
        <ecNumber evidence="2">1.11.1.24</ecNumber>
    </recommendedName>
    <alternativeName>
        <fullName evidence="8">Thioredoxin peroxidase</fullName>
    </alternativeName>
    <alternativeName>
        <fullName evidence="10">Thioredoxin-dependent peroxiredoxin Bcp</fullName>
    </alternativeName>
</protein>
<organism evidence="14 15">
    <name type="scientific">Halpernia frigidisoli</name>
    <dbReference type="NCBI Taxonomy" id="1125876"/>
    <lineage>
        <taxon>Bacteria</taxon>
        <taxon>Pseudomonadati</taxon>
        <taxon>Bacteroidota</taxon>
        <taxon>Flavobacteriia</taxon>
        <taxon>Flavobacteriales</taxon>
        <taxon>Weeksellaceae</taxon>
        <taxon>Chryseobacterium group</taxon>
        <taxon>Halpernia</taxon>
    </lineage>
</organism>
<dbReference type="InterPro" id="IPR013766">
    <property type="entry name" value="Thioredoxin_domain"/>
</dbReference>
<dbReference type="PROSITE" id="PS51352">
    <property type="entry name" value="THIOREDOXIN_2"/>
    <property type="match status" value="1"/>
</dbReference>
<dbReference type="EMBL" id="FOQT01000004">
    <property type="protein sequence ID" value="SFI40953.1"/>
    <property type="molecule type" value="Genomic_DNA"/>
</dbReference>
<comment type="function">
    <text evidence="1">Thiol-specific peroxidase that catalyzes the reduction of hydrogen peroxide and organic hydroperoxides to water and alcohols, respectively. Plays a role in cell protection against oxidative stress by detoxifying peroxides and as sensor of hydrogen peroxide-mediated signaling events.</text>
</comment>
<keyword evidence="6" id="KW-1015">Disulfide bond</keyword>
<dbReference type="PANTHER" id="PTHR42801">
    <property type="entry name" value="THIOREDOXIN-DEPENDENT PEROXIDE REDUCTASE"/>
    <property type="match status" value="1"/>
</dbReference>
<dbReference type="InterPro" id="IPR036249">
    <property type="entry name" value="Thioredoxin-like_sf"/>
</dbReference>
<evidence type="ECO:0000313" key="14">
    <source>
        <dbReference type="EMBL" id="SFI40953.1"/>
    </source>
</evidence>
<evidence type="ECO:0000313" key="15">
    <source>
        <dbReference type="Proteomes" id="UP000198931"/>
    </source>
</evidence>
<dbReference type="SUPFAM" id="SSF52833">
    <property type="entry name" value="Thioredoxin-like"/>
    <property type="match status" value="1"/>
</dbReference>
<accession>A0A1I3HZB7</accession>